<dbReference type="AlphaFoldDB" id="A0A8J8BDR3"/>
<dbReference type="Proteomes" id="UP000677913">
    <property type="component" value="Unassembled WGS sequence"/>
</dbReference>
<keyword evidence="2 5" id="KW-0238">DNA-binding</keyword>
<dbReference type="Gene3D" id="1.10.260.40">
    <property type="entry name" value="lambda repressor-like DNA-binding domains"/>
    <property type="match status" value="1"/>
</dbReference>
<dbReference type="InterPro" id="IPR028082">
    <property type="entry name" value="Peripla_BP_I"/>
</dbReference>
<dbReference type="PANTHER" id="PTHR30146:SF153">
    <property type="entry name" value="LACTOSE OPERON REPRESSOR"/>
    <property type="match status" value="1"/>
</dbReference>
<keyword evidence="3" id="KW-0804">Transcription</keyword>
<sequence>MVKARSRPGAAATTGAVTLSSVAERAGVSLATASRVLHGSGGRAVGDALRARVFAAAQQLGYVSNGPAQALARASSSVVGLVVHDVADPYFSAIAAGAMRVARAHDLMVMVAATFRDPELELEYLARLRAQRARAVLLAGSGFTDPGYTSRLAAQIEGFERQGGRVALVGQHGVPADAVLPGHREGAAEAARYLWELGHRRIAVVCGPRALETVAHRLDGIREALRGLGADLAERDVVEADFTRSGGRTATLELLRRNPGVTAILALNDLMAAGALAALREERRAVPAEVSVIGFDDLPQAADLHPALTTVRLPLEEIGERALRLILEEEPGYAPRAVPVPATLVMRASTGPAPR</sequence>
<evidence type="ECO:0000259" key="4">
    <source>
        <dbReference type="PROSITE" id="PS50932"/>
    </source>
</evidence>
<dbReference type="EMBL" id="JAGSXH010000059">
    <property type="protein sequence ID" value="MBS2964750.1"/>
    <property type="molecule type" value="Genomic_DNA"/>
</dbReference>
<evidence type="ECO:0000256" key="1">
    <source>
        <dbReference type="ARBA" id="ARBA00023015"/>
    </source>
</evidence>
<dbReference type="PANTHER" id="PTHR30146">
    <property type="entry name" value="LACI-RELATED TRANSCRIPTIONAL REPRESSOR"/>
    <property type="match status" value="1"/>
</dbReference>
<evidence type="ECO:0000313" key="6">
    <source>
        <dbReference type="Proteomes" id="UP000677913"/>
    </source>
</evidence>
<dbReference type="Pfam" id="PF00356">
    <property type="entry name" value="LacI"/>
    <property type="match status" value="1"/>
</dbReference>
<dbReference type="GO" id="GO:0003700">
    <property type="term" value="F:DNA-binding transcription factor activity"/>
    <property type="evidence" value="ECO:0007669"/>
    <property type="project" value="TreeGrafter"/>
</dbReference>
<dbReference type="Pfam" id="PF13377">
    <property type="entry name" value="Peripla_BP_3"/>
    <property type="match status" value="1"/>
</dbReference>
<dbReference type="CDD" id="cd06267">
    <property type="entry name" value="PBP1_LacI_sugar_binding-like"/>
    <property type="match status" value="1"/>
</dbReference>
<dbReference type="InterPro" id="IPR010982">
    <property type="entry name" value="Lambda_DNA-bd_dom_sf"/>
</dbReference>
<dbReference type="SUPFAM" id="SSF47413">
    <property type="entry name" value="lambda repressor-like DNA-binding domains"/>
    <property type="match status" value="1"/>
</dbReference>
<evidence type="ECO:0000256" key="2">
    <source>
        <dbReference type="ARBA" id="ARBA00023125"/>
    </source>
</evidence>
<dbReference type="CDD" id="cd01392">
    <property type="entry name" value="HTH_LacI"/>
    <property type="match status" value="1"/>
</dbReference>
<name>A0A8J8BDR3_9ACTN</name>
<dbReference type="SMART" id="SM00354">
    <property type="entry name" value="HTH_LACI"/>
    <property type="match status" value="1"/>
</dbReference>
<reference evidence="5" key="1">
    <citation type="submission" date="2021-04" db="EMBL/GenBank/DDBJ databases">
        <title>Genome based classification of Actinospica acidithermotolerans sp. nov., an actinobacterium isolated from an Indonesian hot spring.</title>
        <authorList>
            <person name="Kusuma A.B."/>
            <person name="Putra K.E."/>
            <person name="Nafisah S."/>
            <person name="Loh J."/>
            <person name="Nouioui I."/>
            <person name="Goodfellow M."/>
        </authorList>
    </citation>
    <scope>NUCLEOTIDE SEQUENCE</scope>
    <source>
        <strain evidence="5">DSM 45618</strain>
    </source>
</reference>
<keyword evidence="1" id="KW-0805">Transcription regulation</keyword>
<evidence type="ECO:0000256" key="3">
    <source>
        <dbReference type="ARBA" id="ARBA00023163"/>
    </source>
</evidence>
<dbReference type="PROSITE" id="PS50932">
    <property type="entry name" value="HTH_LACI_2"/>
    <property type="match status" value="1"/>
</dbReference>
<proteinExistence type="predicted"/>
<dbReference type="RefSeq" id="WP_211469110.1">
    <property type="nucleotide sequence ID" value="NZ_JAGSXH010000059.1"/>
</dbReference>
<organism evidence="5 6">
    <name type="scientific">Actinocrinis puniceicyclus</name>
    <dbReference type="NCBI Taxonomy" id="977794"/>
    <lineage>
        <taxon>Bacteria</taxon>
        <taxon>Bacillati</taxon>
        <taxon>Actinomycetota</taxon>
        <taxon>Actinomycetes</taxon>
        <taxon>Catenulisporales</taxon>
        <taxon>Actinospicaceae</taxon>
        <taxon>Actinocrinis</taxon>
    </lineage>
</organism>
<comment type="caution">
    <text evidence="5">The sequence shown here is derived from an EMBL/GenBank/DDBJ whole genome shotgun (WGS) entry which is preliminary data.</text>
</comment>
<accession>A0A8J8BDR3</accession>
<dbReference type="GO" id="GO:0000976">
    <property type="term" value="F:transcription cis-regulatory region binding"/>
    <property type="evidence" value="ECO:0007669"/>
    <property type="project" value="TreeGrafter"/>
</dbReference>
<dbReference type="InterPro" id="IPR046335">
    <property type="entry name" value="LacI/GalR-like_sensor"/>
</dbReference>
<dbReference type="Gene3D" id="3.40.50.2300">
    <property type="match status" value="2"/>
</dbReference>
<gene>
    <name evidence="5" type="ORF">KGA66_16955</name>
</gene>
<keyword evidence="6" id="KW-1185">Reference proteome</keyword>
<evidence type="ECO:0000313" key="5">
    <source>
        <dbReference type="EMBL" id="MBS2964750.1"/>
    </source>
</evidence>
<feature type="domain" description="HTH lacI-type" evidence="4">
    <location>
        <begin position="17"/>
        <end position="73"/>
    </location>
</feature>
<dbReference type="InterPro" id="IPR000843">
    <property type="entry name" value="HTH_LacI"/>
</dbReference>
<dbReference type="SUPFAM" id="SSF53822">
    <property type="entry name" value="Periplasmic binding protein-like I"/>
    <property type="match status" value="1"/>
</dbReference>
<protein>
    <submittedName>
        <fullName evidence="5">LacI family DNA-binding transcriptional regulator</fullName>
    </submittedName>
</protein>